<keyword evidence="1" id="KW-0472">Membrane</keyword>
<dbReference type="EMBL" id="UOEH01000236">
    <property type="protein sequence ID" value="VAV97764.1"/>
    <property type="molecule type" value="Genomic_DNA"/>
</dbReference>
<accession>A0A3B0RVE1</accession>
<organism evidence="2">
    <name type="scientific">hydrothermal vent metagenome</name>
    <dbReference type="NCBI Taxonomy" id="652676"/>
    <lineage>
        <taxon>unclassified sequences</taxon>
        <taxon>metagenomes</taxon>
        <taxon>ecological metagenomes</taxon>
    </lineage>
</organism>
<protein>
    <submittedName>
        <fullName evidence="2">Uncharacterized protein</fullName>
    </submittedName>
</protein>
<name>A0A3B0RVE1_9ZZZZ</name>
<evidence type="ECO:0000256" key="1">
    <source>
        <dbReference type="SAM" id="Phobius"/>
    </source>
</evidence>
<feature type="transmembrane region" description="Helical" evidence="1">
    <location>
        <begin position="6"/>
        <end position="27"/>
    </location>
</feature>
<evidence type="ECO:0000313" key="2">
    <source>
        <dbReference type="EMBL" id="VAV97764.1"/>
    </source>
</evidence>
<reference evidence="2" key="1">
    <citation type="submission" date="2018-06" db="EMBL/GenBank/DDBJ databases">
        <authorList>
            <person name="Zhirakovskaya E."/>
        </authorList>
    </citation>
    <scope>NUCLEOTIDE SEQUENCE</scope>
</reference>
<dbReference type="AlphaFoldDB" id="A0A3B0RVE1"/>
<gene>
    <name evidence="2" type="ORF">MNBD_ALPHA05-2152</name>
</gene>
<keyword evidence="1" id="KW-0812">Transmembrane</keyword>
<sequence>MDLSSLSQIAEIIAAIAVVVTFIFVGLEVRANTRATRSSAAHDAMSGMREFFMLLGANEQASIVWFRGITDPEALSPEETLQFFALIHSAFLAFQSSYSMTAEGTLDPELRDSITSSVAAVKDLPGFKKYWAERKDFFKAGFREYIDDIIMRGRTLENQTLYQNTKPGN</sequence>
<proteinExistence type="predicted"/>
<keyword evidence="1" id="KW-1133">Transmembrane helix</keyword>